<dbReference type="Ensembl" id="ENSORLT00000036638.1">
    <property type="protein sequence ID" value="ENSORLP00000030028.1"/>
    <property type="gene ID" value="ENSORLG00000026228.1"/>
</dbReference>
<evidence type="ECO:0000256" key="6">
    <source>
        <dbReference type="ARBA" id="ARBA00023157"/>
    </source>
</evidence>
<organism evidence="11 12">
    <name type="scientific">Oryzias latipes</name>
    <name type="common">Japanese rice fish</name>
    <name type="synonym">Japanese killifish</name>
    <dbReference type="NCBI Taxonomy" id="8090"/>
    <lineage>
        <taxon>Eukaryota</taxon>
        <taxon>Metazoa</taxon>
        <taxon>Chordata</taxon>
        <taxon>Craniata</taxon>
        <taxon>Vertebrata</taxon>
        <taxon>Euteleostomi</taxon>
        <taxon>Actinopterygii</taxon>
        <taxon>Neopterygii</taxon>
        <taxon>Teleostei</taxon>
        <taxon>Neoteleostei</taxon>
        <taxon>Acanthomorphata</taxon>
        <taxon>Ovalentaria</taxon>
        <taxon>Atherinomorphae</taxon>
        <taxon>Beloniformes</taxon>
        <taxon>Adrianichthyidae</taxon>
        <taxon>Oryziinae</taxon>
        <taxon>Oryzias</taxon>
    </lineage>
</organism>
<feature type="transmembrane region" description="Helical" evidence="8">
    <location>
        <begin position="251"/>
        <end position="274"/>
    </location>
</feature>
<feature type="signal peptide" evidence="9">
    <location>
        <begin position="1"/>
        <end position="16"/>
    </location>
</feature>
<evidence type="ECO:0000256" key="1">
    <source>
        <dbReference type="ARBA" id="ARBA00004236"/>
    </source>
</evidence>
<dbReference type="InParanoid" id="A0A3B3HFG4"/>
<accession>A0A3B3HFG4</accession>
<keyword evidence="8" id="KW-1133">Transmembrane helix</keyword>
<gene>
    <name evidence="11" type="primary">LOC105356862</name>
</gene>
<dbReference type="PROSITE" id="PS50835">
    <property type="entry name" value="IG_LIKE"/>
    <property type="match status" value="1"/>
</dbReference>
<dbReference type="Bgee" id="ENSORLG00000026228">
    <property type="expression patterns" value="Expressed in pharyngeal gill and 5 other cell types or tissues"/>
</dbReference>
<dbReference type="CDD" id="cd00099">
    <property type="entry name" value="IgV"/>
    <property type="match status" value="1"/>
</dbReference>
<sequence>MHVVLCILLMLQLGCCTDEGFEIKTVNAGEDVTLSYYNNHKDFRTFFWVKVVPGKMPEILGKGHKYDAGEKKIGHSSTKQEEGKFIFQIAKAKPSDLAFYYCLTLVDYDIIFRKAVLLDVKRPRSNFPAVVQSSVDPVSAGDVVALQCSVLSEFKNDACPEEQRVFWFRKTEGESHPTYIYARRSSDGDCDGGTETQPLQSCVYSFLKNVSSSDAGLYYCAVAACGKVVFGNGTKLDVQGNGNHDSRSNNIFFFLFFGTLVFSLMMVTFLFCVVSKKSCAVCKVYLACKSTSETVNDERQNQKINQNNVVYATTVFAKKKADKTRGRKGAKKEETVYSDVRVFEEN</sequence>
<dbReference type="GO" id="GO:0009617">
    <property type="term" value="P:response to bacterium"/>
    <property type="evidence" value="ECO:0000318"/>
    <property type="project" value="GO_Central"/>
</dbReference>
<dbReference type="AlphaFoldDB" id="A0A3B3HFG4"/>
<reference evidence="11 12" key="1">
    <citation type="journal article" date="2007" name="Nature">
        <title>The medaka draft genome and insights into vertebrate genome evolution.</title>
        <authorList>
            <person name="Kasahara M."/>
            <person name="Naruse K."/>
            <person name="Sasaki S."/>
            <person name="Nakatani Y."/>
            <person name="Qu W."/>
            <person name="Ahsan B."/>
            <person name="Yamada T."/>
            <person name="Nagayasu Y."/>
            <person name="Doi K."/>
            <person name="Kasai Y."/>
            <person name="Jindo T."/>
            <person name="Kobayashi D."/>
            <person name="Shimada A."/>
            <person name="Toyoda A."/>
            <person name="Kuroki Y."/>
            <person name="Fujiyama A."/>
            <person name="Sasaki T."/>
            <person name="Shimizu A."/>
            <person name="Asakawa S."/>
            <person name="Shimizu N."/>
            <person name="Hashimoto S."/>
            <person name="Yang J."/>
            <person name="Lee Y."/>
            <person name="Matsushima K."/>
            <person name="Sugano S."/>
            <person name="Sakaizumi M."/>
            <person name="Narita T."/>
            <person name="Ohishi K."/>
            <person name="Haga S."/>
            <person name="Ohta F."/>
            <person name="Nomoto H."/>
            <person name="Nogata K."/>
            <person name="Morishita T."/>
            <person name="Endo T."/>
            <person name="Shin-I T."/>
            <person name="Takeda H."/>
            <person name="Morishita S."/>
            <person name="Kohara Y."/>
        </authorList>
    </citation>
    <scope>NUCLEOTIDE SEQUENCE [LARGE SCALE GENOMIC DNA]</scope>
    <source>
        <strain evidence="11 12">Hd-rR</strain>
    </source>
</reference>
<name>A0A3B3HFG4_ORYLA</name>
<evidence type="ECO:0000256" key="5">
    <source>
        <dbReference type="ARBA" id="ARBA00023136"/>
    </source>
</evidence>
<keyword evidence="6" id="KW-1015">Disulfide bond</keyword>
<protein>
    <recommendedName>
        <fullName evidence="10">Ig-like domain-containing protein</fullName>
    </recommendedName>
</protein>
<evidence type="ECO:0000313" key="11">
    <source>
        <dbReference type="Ensembl" id="ENSORLP00000030028.1"/>
    </source>
</evidence>
<dbReference type="InterPro" id="IPR013106">
    <property type="entry name" value="Ig_V-set"/>
</dbReference>
<evidence type="ECO:0000256" key="3">
    <source>
        <dbReference type="ARBA" id="ARBA00022729"/>
    </source>
</evidence>
<evidence type="ECO:0000313" key="12">
    <source>
        <dbReference type="Proteomes" id="UP000001038"/>
    </source>
</evidence>
<dbReference type="InterPro" id="IPR003599">
    <property type="entry name" value="Ig_sub"/>
</dbReference>
<dbReference type="InterPro" id="IPR052051">
    <property type="entry name" value="TCR_complex_component"/>
</dbReference>
<dbReference type="PANTHER" id="PTHR19433:SF133">
    <property type="entry name" value="IMMUNE-TYPE RECEPTOR 5 PRECURSOR-RELATED"/>
    <property type="match status" value="1"/>
</dbReference>
<reference evidence="11" key="3">
    <citation type="submission" date="2025-09" db="UniProtKB">
        <authorList>
            <consortium name="Ensembl"/>
        </authorList>
    </citation>
    <scope>IDENTIFICATION</scope>
    <source>
        <strain evidence="11">Hd-rR</strain>
    </source>
</reference>
<dbReference type="Proteomes" id="UP000001038">
    <property type="component" value="Chromosome 10"/>
</dbReference>
<evidence type="ECO:0000256" key="4">
    <source>
        <dbReference type="ARBA" id="ARBA00022859"/>
    </source>
</evidence>
<keyword evidence="3 9" id="KW-0732">Signal</keyword>
<feature type="chain" id="PRO_5017262224" description="Ig-like domain-containing protein" evidence="9">
    <location>
        <begin position="17"/>
        <end position="346"/>
    </location>
</feature>
<dbReference type="InterPro" id="IPR007110">
    <property type="entry name" value="Ig-like_dom"/>
</dbReference>
<dbReference type="SMART" id="SM00406">
    <property type="entry name" value="IGv"/>
    <property type="match status" value="2"/>
</dbReference>
<keyword evidence="2" id="KW-1003">Cell membrane</keyword>
<evidence type="ECO:0000256" key="9">
    <source>
        <dbReference type="SAM" id="SignalP"/>
    </source>
</evidence>
<evidence type="ECO:0000259" key="10">
    <source>
        <dbReference type="PROSITE" id="PS50835"/>
    </source>
</evidence>
<dbReference type="STRING" id="8090.ENSORLP00000030028"/>
<dbReference type="GeneTree" id="ENSGT01030000234530"/>
<dbReference type="SUPFAM" id="SSF48726">
    <property type="entry name" value="Immunoglobulin"/>
    <property type="match status" value="2"/>
</dbReference>
<reference evidence="11" key="2">
    <citation type="submission" date="2025-08" db="UniProtKB">
        <authorList>
            <consortium name="Ensembl"/>
        </authorList>
    </citation>
    <scope>IDENTIFICATION</scope>
    <source>
        <strain evidence="11">Hd-rR</strain>
    </source>
</reference>
<dbReference type="Gene3D" id="2.60.40.10">
    <property type="entry name" value="Immunoglobulins"/>
    <property type="match status" value="2"/>
</dbReference>
<dbReference type="InterPro" id="IPR036179">
    <property type="entry name" value="Ig-like_dom_sf"/>
</dbReference>
<proteinExistence type="predicted"/>
<comment type="subcellular location">
    <subcellularLocation>
        <location evidence="1">Cell membrane</location>
    </subcellularLocation>
</comment>
<dbReference type="GO" id="GO:0005886">
    <property type="term" value="C:plasma membrane"/>
    <property type="evidence" value="ECO:0007669"/>
    <property type="project" value="UniProtKB-SubCell"/>
</dbReference>
<evidence type="ECO:0000256" key="8">
    <source>
        <dbReference type="SAM" id="Phobius"/>
    </source>
</evidence>
<evidence type="ECO:0000256" key="2">
    <source>
        <dbReference type="ARBA" id="ARBA00022475"/>
    </source>
</evidence>
<dbReference type="SMART" id="SM00409">
    <property type="entry name" value="IG"/>
    <property type="match status" value="2"/>
</dbReference>
<keyword evidence="5 8" id="KW-0472">Membrane</keyword>
<evidence type="ECO:0000256" key="7">
    <source>
        <dbReference type="ARBA" id="ARBA00023180"/>
    </source>
</evidence>
<dbReference type="PANTHER" id="PTHR19433">
    <property type="entry name" value="T-CELL RECEPTOR ALPHA CHAIN V REGION-RELATED"/>
    <property type="match status" value="1"/>
</dbReference>
<keyword evidence="8" id="KW-0812">Transmembrane</keyword>
<dbReference type="InterPro" id="IPR013783">
    <property type="entry name" value="Ig-like_fold"/>
</dbReference>
<keyword evidence="12" id="KW-1185">Reference proteome</keyword>
<dbReference type="Pfam" id="PF07686">
    <property type="entry name" value="V-set"/>
    <property type="match status" value="1"/>
</dbReference>
<feature type="domain" description="Ig-like" evidence="10">
    <location>
        <begin position="128"/>
        <end position="222"/>
    </location>
</feature>
<dbReference type="GO" id="GO:0002376">
    <property type="term" value="P:immune system process"/>
    <property type="evidence" value="ECO:0007669"/>
    <property type="project" value="UniProtKB-KW"/>
</dbReference>
<keyword evidence="4" id="KW-0391">Immunity</keyword>
<keyword evidence="7" id="KW-0325">Glycoprotein</keyword>